<feature type="compositionally biased region" description="Basic and acidic residues" evidence="2">
    <location>
        <begin position="70"/>
        <end position="80"/>
    </location>
</feature>
<dbReference type="Proteomes" id="UP001341281">
    <property type="component" value="Chromosome 04"/>
</dbReference>
<dbReference type="AlphaFoldDB" id="A0AAQ3T834"/>
<name>A0AAQ3T834_PASNO</name>
<gene>
    <name evidence="3" type="ORF">U9M48_017552</name>
</gene>
<dbReference type="PANTHER" id="PTHR12821:SF0">
    <property type="entry name" value="BYSTIN"/>
    <property type="match status" value="1"/>
</dbReference>
<evidence type="ECO:0000256" key="1">
    <source>
        <dbReference type="ARBA" id="ARBA00007114"/>
    </source>
</evidence>
<feature type="compositionally biased region" description="Basic and acidic residues" evidence="2">
    <location>
        <begin position="1"/>
        <end position="14"/>
    </location>
</feature>
<reference evidence="3 4" key="1">
    <citation type="submission" date="2024-02" db="EMBL/GenBank/DDBJ databases">
        <title>High-quality chromosome-scale genome assembly of Pensacola bahiagrass (Paspalum notatum Flugge var. saurae).</title>
        <authorList>
            <person name="Vega J.M."/>
            <person name="Podio M."/>
            <person name="Orjuela J."/>
            <person name="Siena L.A."/>
            <person name="Pessino S.C."/>
            <person name="Combes M.C."/>
            <person name="Mariac C."/>
            <person name="Albertini E."/>
            <person name="Pupilli F."/>
            <person name="Ortiz J.P.A."/>
            <person name="Leblanc O."/>
        </authorList>
    </citation>
    <scope>NUCLEOTIDE SEQUENCE [LARGE SCALE GENOMIC DNA]</scope>
    <source>
        <strain evidence="3">R1</strain>
        <tissue evidence="3">Leaf</tissue>
    </source>
</reference>
<comment type="similarity">
    <text evidence="1">Belongs to the bystin family.</text>
</comment>
<feature type="region of interest" description="Disordered" evidence="2">
    <location>
        <begin position="1"/>
        <end position="98"/>
    </location>
</feature>
<evidence type="ECO:0000256" key="2">
    <source>
        <dbReference type="SAM" id="MobiDB-lite"/>
    </source>
</evidence>
<organism evidence="3 4">
    <name type="scientific">Paspalum notatum var. saurae</name>
    <dbReference type="NCBI Taxonomy" id="547442"/>
    <lineage>
        <taxon>Eukaryota</taxon>
        <taxon>Viridiplantae</taxon>
        <taxon>Streptophyta</taxon>
        <taxon>Embryophyta</taxon>
        <taxon>Tracheophyta</taxon>
        <taxon>Spermatophyta</taxon>
        <taxon>Magnoliopsida</taxon>
        <taxon>Liliopsida</taxon>
        <taxon>Poales</taxon>
        <taxon>Poaceae</taxon>
        <taxon>PACMAD clade</taxon>
        <taxon>Panicoideae</taxon>
        <taxon>Andropogonodae</taxon>
        <taxon>Paspaleae</taxon>
        <taxon>Paspalinae</taxon>
        <taxon>Paspalum</taxon>
    </lineage>
</organism>
<dbReference type="InterPro" id="IPR007955">
    <property type="entry name" value="Bystin"/>
</dbReference>
<dbReference type="Pfam" id="PF05291">
    <property type="entry name" value="Bystin"/>
    <property type="match status" value="1"/>
</dbReference>
<evidence type="ECO:0008006" key="5">
    <source>
        <dbReference type="Google" id="ProtNLM"/>
    </source>
</evidence>
<feature type="compositionally biased region" description="Basic residues" evidence="2">
    <location>
        <begin position="52"/>
        <end position="61"/>
    </location>
</feature>
<protein>
    <recommendedName>
        <fullName evidence="5">Bystin</fullName>
    </recommendedName>
</protein>
<dbReference type="GO" id="GO:0030688">
    <property type="term" value="C:preribosome, small subunit precursor"/>
    <property type="evidence" value="ECO:0007669"/>
    <property type="project" value="TreeGrafter"/>
</dbReference>
<evidence type="ECO:0000313" key="3">
    <source>
        <dbReference type="EMBL" id="WVZ68633.1"/>
    </source>
</evidence>
<dbReference type="PANTHER" id="PTHR12821">
    <property type="entry name" value="BYSTIN"/>
    <property type="match status" value="1"/>
</dbReference>
<dbReference type="GO" id="GO:0006364">
    <property type="term" value="P:rRNA processing"/>
    <property type="evidence" value="ECO:0007669"/>
    <property type="project" value="TreeGrafter"/>
</dbReference>
<dbReference type="EMBL" id="CP144748">
    <property type="protein sequence ID" value="WVZ68633.1"/>
    <property type="molecule type" value="Genomic_DNA"/>
</dbReference>
<dbReference type="GO" id="GO:0005730">
    <property type="term" value="C:nucleolus"/>
    <property type="evidence" value="ECO:0007669"/>
    <property type="project" value="TreeGrafter"/>
</dbReference>
<keyword evidence="4" id="KW-1185">Reference proteome</keyword>
<accession>A0AAQ3T834</accession>
<evidence type="ECO:0000313" key="4">
    <source>
        <dbReference type="Proteomes" id="UP001341281"/>
    </source>
</evidence>
<dbReference type="GO" id="GO:0005737">
    <property type="term" value="C:cytoplasm"/>
    <property type="evidence" value="ECO:0007669"/>
    <property type="project" value="TreeGrafter"/>
</dbReference>
<dbReference type="GO" id="GO:0030515">
    <property type="term" value="F:snoRNA binding"/>
    <property type="evidence" value="ECO:0007669"/>
    <property type="project" value="TreeGrafter"/>
</dbReference>
<proteinExistence type="inferred from homology"/>
<sequence length="610" mass="69872">MAGEKRKSGSEEKQTKHRLPLGADASKRRRSGADKQYQADEEASVPSAPRSFARRGSRSSRRCSAVQATRDPRPPRPRPRDRPHHPRSPSPPRTTRNVDEFDWFDALSEYDGGEVEINEEDEKALAAFMSKDKAGERSVGDIILQRIKEKDAEVSTGGRPDSIKLDNSVIEHYKEYMSACFLVSCKELVHILHSAEFIVCRVGKFLSRYTSGKIPKAFKRIPSLDRWPDVLQLTEPEHWSPNAVYQATRLFSSNMNTNNAERFYKAILLPRVRNDIRQNKRLHFALYQSLKKSLYKPRAFNKGILLPLCQNCTLREAVIIGSIIQKLSIPSVHPSVALVKLAEMEYCGTTSYFIKLFLDKKYALPYRALDAVLAHFMRFLDDERIMPVIWHQSLLVFVERYKNEFEKKDKEKLARLLDHQKHYLVTPEIQKELRSSCNRGEKDTSQTYILAHVRHSPYNVTAEHEHEAQLLRLHAPGGHEGIPDIGTFRDKLDRLPDWTRFDADLGPLDRYFGPDGRLNVRERLVYLFVILDRSPRDGGVSLGELEAWLLRQAAARPEALFDSGRSTASNTEPRHRRVFACYLTSQAFDEGGHLKLKARGSSLPFISLLN</sequence>